<keyword evidence="3" id="KW-1003">Cell membrane</keyword>
<dbReference type="InterPro" id="IPR052157">
    <property type="entry name" value="BCAA_transport_permease"/>
</dbReference>
<dbReference type="RefSeq" id="WP_087270748.1">
    <property type="nucleotide sequence ID" value="NZ_CP167995.1"/>
</dbReference>
<dbReference type="OrthoDB" id="9807115at2"/>
<evidence type="ECO:0000313" key="11">
    <source>
        <dbReference type="EMBL" id="OUM72521.1"/>
    </source>
</evidence>
<organism evidence="11 12">
    <name type="scientific">Pseudomonas caspiana</name>
    <dbReference type="NCBI Taxonomy" id="1451454"/>
    <lineage>
        <taxon>Bacteria</taxon>
        <taxon>Pseudomonadati</taxon>
        <taxon>Pseudomonadota</taxon>
        <taxon>Gammaproteobacteria</taxon>
        <taxon>Pseudomonadales</taxon>
        <taxon>Pseudomonadaceae</taxon>
        <taxon>Pseudomonas</taxon>
    </lineage>
</organism>
<dbReference type="Proteomes" id="UP000195440">
    <property type="component" value="Unassembled WGS sequence"/>
</dbReference>
<comment type="caution">
    <text evidence="11">The sequence shown here is derived from an EMBL/GenBank/DDBJ whole genome shotgun (WGS) entry which is preliminary data.</text>
</comment>
<evidence type="ECO:0000313" key="12">
    <source>
        <dbReference type="Proteomes" id="UP000195440"/>
    </source>
</evidence>
<keyword evidence="7 10" id="KW-1133">Transmembrane helix</keyword>
<dbReference type="PANTHER" id="PTHR11795">
    <property type="entry name" value="BRANCHED-CHAIN AMINO ACID TRANSPORT SYSTEM PERMEASE PROTEIN LIVH"/>
    <property type="match status" value="1"/>
</dbReference>
<feature type="transmembrane region" description="Helical" evidence="10">
    <location>
        <begin position="205"/>
        <end position="226"/>
    </location>
</feature>
<gene>
    <name evidence="11" type="ORF">AUC60_18290</name>
</gene>
<sequence length="309" mass="32724">MPEIDIYHFFQQLVNGLTIGSTYALIAIGYTMVYGIIGMINFAHGEVYMIGSYVAFIAIAGLTMLGLDSLPLVITAAFVASIVVTSAYGYSIERVAYRPLRGSNRLIPLISAIGMSIFLQNSVLLSQDSKDKSIPNLIPGNFVFGSASTHEVVISYMQVLIFVVTLIAMLGLTWFISRSRLGRACRACAEDIKMANLLGINTNNIIALTFVIGAALAAVAAVLLSMQYGVINPNAGFLVGIKAFTAAVLGGIGSIPGAMLGGLVLGVAEAFGADIFGDQYKDVVAFGLLVLVLLFRPTGLLGRPEVEKV</sequence>
<dbReference type="AlphaFoldDB" id="A0A1Y3P1X9"/>
<evidence type="ECO:0000256" key="3">
    <source>
        <dbReference type="ARBA" id="ARBA00022475"/>
    </source>
</evidence>
<keyword evidence="6" id="KW-0029">Amino-acid transport</keyword>
<feature type="transmembrane region" description="Helical" evidence="10">
    <location>
        <begin position="283"/>
        <end position="302"/>
    </location>
</feature>
<comment type="similarity">
    <text evidence="9">Belongs to the binding-protein-dependent transport system permease family. LivHM subfamily.</text>
</comment>
<evidence type="ECO:0000256" key="7">
    <source>
        <dbReference type="ARBA" id="ARBA00022989"/>
    </source>
</evidence>
<feature type="transmembrane region" description="Helical" evidence="10">
    <location>
        <begin position="20"/>
        <end position="40"/>
    </location>
</feature>
<feature type="transmembrane region" description="Helical" evidence="10">
    <location>
        <begin position="47"/>
        <end position="67"/>
    </location>
</feature>
<protein>
    <submittedName>
        <fullName evidence="11">Branched-chain amino acid transporter permease subunit LivH</fullName>
    </submittedName>
</protein>
<feature type="transmembrane region" description="Helical" evidence="10">
    <location>
        <begin position="153"/>
        <end position="176"/>
    </location>
</feature>
<dbReference type="GO" id="GO:0015808">
    <property type="term" value="P:L-alanine transport"/>
    <property type="evidence" value="ECO:0007669"/>
    <property type="project" value="TreeGrafter"/>
</dbReference>
<dbReference type="GO" id="GO:0005304">
    <property type="term" value="F:L-valine transmembrane transporter activity"/>
    <property type="evidence" value="ECO:0007669"/>
    <property type="project" value="TreeGrafter"/>
</dbReference>
<reference evidence="11 12" key="1">
    <citation type="journal article" date="2017" name="Syst. Appl. Microbiol.">
        <title>Pseudomonas caspiana sp. nov., a citrus pathogen in the Pseudomonas syringae phylogenetic group.</title>
        <authorList>
            <person name="Busquets A."/>
            <person name="Gomila M."/>
            <person name="Beiki F."/>
            <person name="Mulet M."/>
            <person name="Rahimian H."/>
            <person name="Garcia-Valdes E."/>
            <person name="Lalucat J."/>
        </authorList>
    </citation>
    <scope>NUCLEOTIDE SEQUENCE [LARGE SCALE GENOMIC DNA]</scope>
    <source>
        <strain evidence="11 12">FBF102</strain>
    </source>
</reference>
<dbReference type="InterPro" id="IPR001851">
    <property type="entry name" value="ABC_transp_permease"/>
</dbReference>
<dbReference type="CDD" id="cd06582">
    <property type="entry name" value="TM_PBP1_LivH_like"/>
    <property type="match status" value="1"/>
</dbReference>
<dbReference type="GO" id="GO:0015190">
    <property type="term" value="F:L-leucine transmembrane transporter activity"/>
    <property type="evidence" value="ECO:0007669"/>
    <property type="project" value="TreeGrafter"/>
</dbReference>
<feature type="transmembrane region" description="Helical" evidence="10">
    <location>
        <begin position="73"/>
        <end position="92"/>
    </location>
</feature>
<evidence type="ECO:0000256" key="6">
    <source>
        <dbReference type="ARBA" id="ARBA00022970"/>
    </source>
</evidence>
<dbReference type="GO" id="GO:0015192">
    <property type="term" value="F:L-phenylalanine transmembrane transporter activity"/>
    <property type="evidence" value="ECO:0007669"/>
    <property type="project" value="TreeGrafter"/>
</dbReference>
<comment type="subcellular location">
    <subcellularLocation>
        <location evidence="1">Cell inner membrane</location>
        <topology evidence="1">Multi-pass membrane protein</topology>
    </subcellularLocation>
</comment>
<name>A0A1Y3P1X9_9PSED</name>
<keyword evidence="8 10" id="KW-0472">Membrane</keyword>
<dbReference type="PANTHER" id="PTHR11795:SF371">
    <property type="entry name" value="HIGH-AFFINITY BRANCHED-CHAIN AMINO ACID TRANSPORT SYSTEM PERMEASE PROTEIN LIVH"/>
    <property type="match status" value="1"/>
</dbReference>
<dbReference type="Pfam" id="PF02653">
    <property type="entry name" value="BPD_transp_2"/>
    <property type="match status" value="1"/>
</dbReference>
<evidence type="ECO:0000256" key="2">
    <source>
        <dbReference type="ARBA" id="ARBA00022448"/>
    </source>
</evidence>
<keyword evidence="2" id="KW-0813">Transport</keyword>
<evidence type="ECO:0000256" key="4">
    <source>
        <dbReference type="ARBA" id="ARBA00022519"/>
    </source>
</evidence>
<keyword evidence="4" id="KW-0997">Cell inner membrane</keyword>
<evidence type="ECO:0000256" key="10">
    <source>
        <dbReference type="SAM" id="Phobius"/>
    </source>
</evidence>
<accession>A0A1Y3P1X9</accession>
<dbReference type="NCBIfam" id="NF008011">
    <property type="entry name" value="PRK10740.1"/>
    <property type="match status" value="1"/>
</dbReference>
<evidence type="ECO:0000256" key="1">
    <source>
        <dbReference type="ARBA" id="ARBA00004429"/>
    </source>
</evidence>
<dbReference type="EMBL" id="LOHF01000016">
    <property type="protein sequence ID" value="OUM72521.1"/>
    <property type="molecule type" value="Genomic_DNA"/>
</dbReference>
<evidence type="ECO:0000256" key="5">
    <source>
        <dbReference type="ARBA" id="ARBA00022692"/>
    </source>
</evidence>
<feature type="transmembrane region" description="Helical" evidence="10">
    <location>
        <begin position="246"/>
        <end position="271"/>
    </location>
</feature>
<dbReference type="GO" id="GO:0042941">
    <property type="term" value="P:D-alanine transmembrane transport"/>
    <property type="evidence" value="ECO:0007669"/>
    <property type="project" value="TreeGrafter"/>
</dbReference>
<evidence type="ECO:0000256" key="8">
    <source>
        <dbReference type="ARBA" id="ARBA00023136"/>
    </source>
</evidence>
<keyword evidence="5 10" id="KW-0812">Transmembrane</keyword>
<dbReference type="GO" id="GO:0005886">
    <property type="term" value="C:plasma membrane"/>
    <property type="evidence" value="ECO:0007669"/>
    <property type="project" value="UniProtKB-SubCell"/>
</dbReference>
<proteinExistence type="inferred from homology"/>
<keyword evidence="12" id="KW-1185">Reference proteome</keyword>
<evidence type="ECO:0000256" key="9">
    <source>
        <dbReference type="ARBA" id="ARBA00037998"/>
    </source>
</evidence>
<dbReference type="GO" id="GO:0015188">
    <property type="term" value="F:L-isoleucine transmembrane transporter activity"/>
    <property type="evidence" value="ECO:0007669"/>
    <property type="project" value="TreeGrafter"/>
</dbReference>
<dbReference type="GO" id="GO:1903806">
    <property type="term" value="P:L-isoleucine import across plasma membrane"/>
    <property type="evidence" value="ECO:0007669"/>
    <property type="project" value="TreeGrafter"/>
</dbReference>
<feature type="transmembrane region" description="Helical" evidence="10">
    <location>
        <begin position="104"/>
        <end position="123"/>
    </location>
</feature>